<accession>A1CSG4</accession>
<name>A1CSG4_ASPCL</name>
<dbReference type="OrthoDB" id="2960375at2759"/>
<keyword evidence="1" id="KW-0560">Oxidoreductase</keyword>
<dbReference type="InterPro" id="IPR003819">
    <property type="entry name" value="TauD/TfdA-like"/>
</dbReference>
<dbReference type="Pfam" id="PF02668">
    <property type="entry name" value="TauD"/>
    <property type="match status" value="1"/>
</dbReference>
<dbReference type="Proteomes" id="UP000006701">
    <property type="component" value="Unassembled WGS sequence"/>
</dbReference>
<evidence type="ECO:0000313" key="3">
    <source>
        <dbReference type="EMBL" id="EAW08585.1"/>
    </source>
</evidence>
<proteinExistence type="predicted"/>
<evidence type="ECO:0000256" key="1">
    <source>
        <dbReference type="ARBA" id="ARBA00023002"/>
    </source>
</evidence>
<feature type="domain" description="TauD/TfdA-like" evidence="2">
    <location>
        <begin position="110"/>
        <end position="348"/>
    </location>
</feature>
<dbReference type="Gene3D" id="3.60.130.10">
    <property type="entry name" value="Clavaminate synthase-like"/>
    <property type="match status" value="1"/>
</dbReference>
<dbReference type="HOGENOM" id="CLU_065430_0_0_1"/>
<dbReference type="OMA" id="QVPPEFY"/>
<reference evidence="3 4" key="1">
    <citation type="journal article" date="2008" name="PLoS Genet.">
        <title>Genomic islands in the pathogenic filamentous fungus Aspergillus fumigatus.</title>
        <authorList>
            <person name="Fedorova N.D."/>
            <person name="Khaldi N."/>
            <person name="Joardar V.S."/>
            <person name="Maiti R."/>
            <person name="Amedeo P."/>
            <person name="Anderson M.J."/>
            <person name="Crabtree J."/>
            <person name="Silva J.C."/>
            <person name="Badger J.H."/>
            <person name="Albarraq A."/>
            <person name="Angiuoli S."/>
            <person name="Bussey H."/>
            <person name="Bowyer P."/>
            <person name="Cotty P.J."/>
            <person name="Dyer P.S."/>
            <person name="Egan A."/>
            <person name="Galens K."/>
            <person name="Fraser-Liggett C.M."/>
            <person name="Haas B.J."/>
            <person name="Inman J.M."/>
            <person name="Kent R."/>
            <person name="Lemieux S."/>
            <person name="Malavazi I."/>
            <person name="Orvis J."/>
            <person name="Roemer T."/>
            <person name="Ronning C.M."/>
            <person name="Sundaram J.P."/>
            <person name="Sutton G."/>
            <person name="Turner G."/>
            <person name="Venter J.C."/>
            <person name="White O.R."/>
            <person name="Whitty B.R."/>
            <person name="Youngman P."/>
            <person name="Wolfe K.H."/>
            <person name="Goldman G.H."/>
            <person name="Wortman J.R."/>
            <person name="Jiang B."/>
            <person name="Denning D.W."/>
            <person name="Nierman W.C."/>
        </authorList>
    </citation>
    <scope>NUCLEOTIDE SEQUENCE [LARGE SCALE GENOMIC DNA]</scope>
    <source>
        <strain evidence="4">ATCC 1007 / CBS 513.65 / DSM 816 / NCTC 3887 / NRRL 1</strain>
    </source>
</reference>
<dbReference type="GO" id="GO:0016491">
    <property type="term" value="F:oxidoreductase activity"/>
    <property type="evidence" value="ECO:0007669"/>
    <property type="project" value="UniProtKB-KW"/>
</dbReference>
<dbReference type="EMBL" id="DS027059">
    <property type="protein sequence ID" value="EAW08585.1"/>
    <property type="molecule type" value="Genomic_DNA"/>
</dbReference>
<sequence length="358" mass="39859">MSLSSQIPRSCLQRLTGYASRSNGFTAVRTASRPMLRLLHESHSPLKTSVASLEQSGLESSFSFQEFTFLQNLVKTSPFFLHPSQPKAEEFNFPLGTTFKAPTREIGLDMKNTFAQALKEYGIIAIELGFDDSKSQFMLEIVEAMGCTPDTHSSTQGALWDVTYRPSGVISEKTGGNVVSISQGLGEFAWHTDGCFEVSPQRYFGLHILHPDKLGGGIFRLLAIDDLVKRLSPASIETLLNYEFELQVPPEFYKGSATTRHKLLSIEPDTGRYLIRYRRDILADPPSDDPIANAAVMELNAVLDGEGSVGQTFSKDIFKENSILLMDNARFLHCRTEIKDPKRFLRRVRFNGTPGGHA</sequence>
<dbReference type="KEGG" id="act:ACLA_033210"/>
<evidence type="ECO:0000259" key="2">
    <source>
        <dbReference type="Pfam" id="PF02668"/>
    </source>
</evidence>
<dbReference type="GeneID" id="4701858"/>
<dbReference type="InterPro" id="IPR042098">
    <property type="entry name" value="TauD-like_sf"/>
</dbReference>
<dbReference type="VEuPathDB" id="FungiDB:ACLA_033210"/>
<protein>
    <recommendedName>
        <fullName evidence="2">TauD/TfdA-like domain-containing protein</fullName>
    </recommendedName>
</protein>
<gene>
    <name evidence="3" type="ORF">ACLA_033210</name>
</gene>
<dbReference type="AlphaFoldDB" id="A1CSG4"/>
<dbReference type="eggNOG" id="ENOG502S1E9">
    <property type="taxonomic scope" value="Eukaryota"/>
</dbReference>
<dbReference type="SUPFAM" id="SSF51197">
    <property type="entry name" value="Clavaminate synthase-like"/>
    <property type="match status" value="1"/>
</dbReference>
<evidence type="ECO:0000313" key="4">
    <source>
        <dbReference type="Proteomes" id="UP000006701"/>
    </source>
</evidence>
<dbReference type="RefSeq" id="XP_001270011.1">
    <property type="nucleotide sequence ID" value="XM_001270010.1"/>
</dbReference>
<organism evidence="3 4">
    <name type="scientific">Aspergillus clavatus (strain ATCC 1007 / CBS 513.65 / DSM 816 / NCTC 3887 / NRRL 1 / QM 1276 / 107)</name>
    <dbReference type="NCBI Taxonomy" id="344612"/>
    <lineage>
        <taxon>Eukaryota</taxon>
        <taxon>Fungi</taxon>
        <taxon>Dikarya</taxon>
        <taxon>Ascomycota</taxon>
        <taxon>Pezizomycotina</taxon>
        <taxon>Eurotiomycetes</taxon>
        <taxon>Eurotiomycetidae</taxon>
        <taxon>Eurotiales</taxon>
        <taxon>Aspergillaceae</taxon>
        <taxon>Aspergillus</taxon>
        <taxon>Aspergillus subgen. Fumigati</taxon>
    </lineage>
</organism>
<keyword evidence="4" id="KW-1185">Reference proteome</keyword>